<sequence length="95" mass="11284">MEVQLCEPQKRAMCGSMKALEQRFIVLKVCMNLTQQIWVSVWYRWCSDFSPLKVFDSAIRWRRDSSSFTRPRRQCATSVHACQYLSFPWLASELE</sequence>
<accession>A0A183IDU5</accession>
<dbReference type="Proteomes" id="UP000270296">
    <property type="component" value="Unassembled WGS sequence"/>
</dbReference>
<name>A0A183IDU5_9BILA</name>
<reference evidence="3" key="1">
    <citation type="submission" date="2016-06" db="UniProtKB">
        <authorList>
            <consortium name="WormBaseParasite"/>
        </authorList>
    </citation>
    <scope>IDENTIFICATION</scope>
</reference>
<dbReference type="AlphaFoldDB" id="A0A183IDU5"/>
<organism evidence="3">
    <name type="scientific">Soboliphyme baturini</name>
    <dbReference type="NCBI Taxonomy" id="241478"/>
    <lineage>
        <taxon>Eukaryota</taxon>
        <taxon>Metazoa</taxon>
        <taxon>Ecdysozoa</taxon>
        <taxon>Nematoda</taxon>
        <taxon>Enoplea</taxon>
        <taxon>Dorylaimia</taxon>
        <taxon>Dioctophymatida</taxon>
        <taxon>Dioctophymatoidea</taxon>
        <taxon>Soboliphymatidae</taxon>
        <taxon>Soboliphyme</taxon>
    </lineage>
</organism>
<keyword evidence="2" id="KW-1185">Reference proteome</keyword>
<protein>
    <submittedName>
        <fullName evidence="1 3">Uncharacterized protein</fullName>
    </submittedName>
</protein>
<evidence type="ECO:0000313" key="2">
    <source>
        <dbReference type="Proteomes" id="UP000270296"/>
    </source>
</evidence>
<proteinExistence type="predicted"/>
<evidence type="ECO:0000313" key="3">
    <source>
        <dbReference type="WBParaSite" id="SBAD_0000187701-mRNA-1"/>
    </source>
</evidence>
<gene>
    <name evidence="1" type="ORF">SBAD_LOCUS1789</name>
</gene>
<reference evidence="1 2" key="2">
    <citation type="submission" date="2018-11" db="EMBL/GenBank/DDBJ databases">
        <authorList>
            <consortium name="Pathogen Informatics"/>
        </authorList>
    </citation>
    <scope>NUCLEOTIDE SEQUENCE [LARGE SCALE GENOMIC DNA]</scope>
</reference>
<evidence type="ECO:0000313" key="1">
    <source>
        <dbReference type="EMBL" id="VDO95492.1"/>
    </source>
</evidence>
<dbReference type="WBParaSite" id="SBAD_0000187701-mRNA-1">
    <property type="protein sequence ID" value="SBAD_0000187701-mRNA-1"/>
    <property type="gene ID" value="SBAD_0000187701"/>
</dbReference>
<dbReference type="EMBL" id="UZAM01006954">
    <property type="protein sequence ID" value="VDO95492.1"/>
    <property type="molecule type" value="Genomic_DNA"/>
</dbReference>